<dbReference type="PROSITE" id="PS00028">
    <property type="entry name" value="ZINC_FINGER_C2H2_1"/>
    <property type="match status" value="6"/>
</dbReference>
<dbReference type="Pfam" id="PF00096">
    <property type="entry name" value="zf-C2H2"/>
    <property type="match status" value="3"/>
</dbReference>
<feature type="domain" description="C2H2-type" evidence="12">
    <location>
        <begin position="613"/>
        <end position="641"/>
    </location>
</feature>
<sequence length="828" mass="95615">METLCWNRCFICSSPVEVTKTERSGESSSHLRLHVQNHSSSIKSNLLTHKMLFQYLLVDSQDVKDSRNNEKKSLVRDIIQLDNQRVENGASSSSSTTGVGLSLCSFCNQLGEQVKALQLQLEVVQMKLIDKLKTVKQCVLSNSRLYGSNDAVRLQFQKFEDQLEQKASSGEQCENERNFLDVLHRFQTFIFESDIQVRNIPLVYLNKYTGGYGETYPLISPTHGKGLKGGLQTVAEMDKVKNIKEELVMDDFQEEFEELPFLATYSNSDEDIKLKDEVLAEAEAAGRPSTRRKKKGGKKRKYSAITGSAQLSIQIKKAKFKTERKRDKKPKPKSEDTGPTRRSCRVAATTQFEEPKPKNKKSKSAIKQESLSEAQKLAIKMKDEIKKKRISENTGMSNRKKRGVVTCEECSYETNVVPRMEQHFMDHDGTDPEQRKYECPDCKKRFRRYQYFEFHVTHFCGSISWRCDICTAYFPRQEMKKHIEEVHGTSKLYPCDHCSFQFVNFATLVSHFVLHNRPELKYCLECDDSKRPKFRTRQHLLRHLHEVHGHNELVLKCDYENCSAIFYNGTMLARHRHIDHKRTYVCESCDRPFETQGLLDIHINVAHKKAKPFQCEQCPERFPSKLYLEKHMIREHNMVKYKCEQCPEKIFTESHSLNCHLKKVHGIGDMEFIQCQFCSKQFLHKGVLRRHELLHLDKRDFTCEVCGFATKTRRMLLNHMVSHVPDSEKKHACSYCPKTFALKKYLNNHLRIHTLERPYQCEICGATFNQKGPLIGHRKKIHNAVVDSPSLTIFAAPGPSQQKDRSGGDTDNALVDADNSSTVVSEVK</sequence>
<reference evidence="13 14" key="1">
    <citation type="submission" date="2024-08" db="EMBL/GenBank/DDBJ databases">
        <authorList>
            <person name="Cucini C."/>
            <person name="Frati F."/>
        </authorList>
    </citation>
    <scope>NUCLEOTIDE SEQUENCE [LARGE SCALE GENOMIC DNA]</scope>
</reference>
<feature type="domain" description="C2H2-type" evidence="12">
    <location>
        <begin position="493"/>
        <end position="520"/>
    </location>
</feature>
<comment type="subcellular location">
    <subcellularLocation>
        <location evidence="1">Nucleus</location>
    </subcellularLocation>
</comment>
<comment type="caution">
    <text evidence="13">The sequence shown here is derived from an EMBL/GenBank/DDBJ whole genome shotgun (WGS) entry which is preliminary data.</text>
</comment>
<feature type="compositionally biased region" description="Polar residues" evidence="11">
    <location>
        <begin position="818"/>
        <end position="828"/>
    </location>
</feature>
<feature type="compositionally biased region" description="Basic residues" evidence="11">
    <location>
        <begin position="289"/>
        <end position="302"/>
    </location>
</feature>
<dbReference type="EMBL" id="CAXLJM020000014">
    <property type="protein sequence ID" value="CAL8080229.1"/>
    <property type="molecule type" value="Genomic_DNA"/>
</dbReference>
<evidence type="ECO:0000256" key="2">
    <source>
        <dbReference type="ARBA" id="ARBA00022723"/>
    </source>
</evidence>
<accession>A0ABP1PWE2</accession>
<dbReference type="PROSITE" id="PS50157">
    <property type="entry name" value="ZINC_FINGER_C2H2_2"/>
    <property type="match status" value="7"/>
</dbReference>
<keyword evidence="2" id="KW-0479">Metal-binding</keyword>
<evidence type="ECO:0000256" key="8">
    <source>
        <dbReference type="ARBA" id="ARBA00023163"/>
    </source>
</evidence>
<keyword evidence="9" id="KW-0539">Nucleus</keyword>
<dbReference type="PANTHER" id="PTHR24384">
    <property type="entry name" value="FINGER PUTATIVE TRANSCRIPTION FACTOR FAMILY-RELATED"/>
    <property type="match status" value="1"/>
</dbReference>
<evidence type="ECO:0000256" key="4">
    <source>
        <dbReference type="ARBA" id="ARBA00022771"/>
    </source>
</evidence>
<keyword evidence="4 10" id="KW-0863">Zinc-finger</keyword>
<evidence type="ECO:0000256" key="3">
    <source>
        <dbReference type="ARBA" id="ARBA00022737"/>
    </source>
</evidence>
<evidence type="ECO:0000256" key="7">
    <source>
        <dbReference type="ARBA" id="ARBA00023125"/>
    </source>
</evidence>
<dbReference type="Proteomes" id="UP001642540">
    <property type="component" value="Unassembled WGS sequence"/>
</dbReference>
<feature type="domain" description="C2H2-type" evidence="12">
    <location>
        <begin position="759"/>
        <end position="782"/>
    </location>
</feature>
<evidence type="ECO:0000256" key="9">
    <source>
        <dbReference type="ARBA" id="ARBA00023242"/>
    </source>
</evidence>
<gene>
    <name evidence="13" type="ORF">ODALV1_LOCUS4581</name>
</gene>
<feature type="region of interest" description="Disordered" evidence="11">
    <location>
        <begin position="316"/>
        <end position="370"/>
    </location>
</feature>
<evidence type="ECO:0000256" key="1">
    <source>
        <dbReference type="ARBA" id="ARBA00004123"/>
    </source>
</evidence>
<dbReference type="SMART" id="SM00355">
    <property type="entry name" value="ZnF_C2H2"/>
    <property type="match status" value="14"/>
</dbReference>
<evidence type="ECO:0000256" key="6">
    <source>
        <dbReference type="ARBA" id="ARBA00023015"/>
    </source>
</evidence>
<dbReference type="SUPFAM" id="SSF57667">
    <property type="entry name" value="beta-beta-alpha zinc fingers"/>
    <property type="match status" value="4"/>
</dbReference>
<feature type="domain" description="C2H2-type" evidence="12">
    <location>
        <begin position="731"/>
        <end position="758"/>
    </location>
</feature>
<evidence type="ECO:0000256" key="11">
    <source>
        <dbReference type="SAM" id="MobiDB-lite"/>
    </source>
</evidence>
<keyword evidence="7" id="KW-0238">DNA-binding</keyword>
<feature type="domain" description="C2H2-type" evidence="12">
    <location>
        <begin position="584"/>
        <end position="612"/>
    </location>
</feature>
<protein>
    <recommendedName>
        <fullName evidence="12">C2H2-type domain-containing protein</fullName>
    </recommendedName>
</protein>
<proteinExistence type="predicted"/>
<evidence type="ECO:0000256" key="5">
    <source>
        <dbReference type="ARBA" id="ARBA00022833"/>
    </source>
</evidence>
<keyword evidence="8" id="KW-0804">Transcription</keyword>
<dbReference type="Gene3D" id="3.30.160.60">
    <property type="entry name" value="Classic Zinc Finger"/>
    <property type="match status" value="7"/>
</dbReference>
<keyword evidence="3" id="KW-0677">Repeat</keyword>
<organism evidence="13 14">
    <name type="scientific">Orchesella dallaii</name>
    <dbReference type="NCBI Taxonomy" id="48710"/>
    <lineage>
        <taxon>Eukaryota</taxon>
        <taxon>Metazoa</taxon>
        <taxon>Ecdysozoa</taxon>
        <taxon>Arthropoda</taxon>
        <taxon>Hexapoda</taxon>
        <taxon>Collembola</taxon>
        <taxon>Entomobryomorpha</taxon>
        <taxon>Entomobryoidea</taxon>
        <taxon>Orchesellidae</taxon>
        <taxon>Orchesellinae</taxon>
        <taxon>Orchesella</taxon>
    </lineage>
</organism>
<feature type="domain" description="C2H2-type" evidence="12">
    <location>
        <begin position="673"/>
        <end position="700"/>
    </location>
</feature>
<feature type="domain" description="C2H2-type" evidence="12">
    <location>
        <begin position="701"/>
        <end position="728"/>
    </location>
</feature>
<evidence type="ECO:0000259" key="12">
    <source>
        <dbReference type="PROSITE" id="PS50157"/>
    </source>
</evidence>
<evidence type="ECO:0000313" key="14">
    <source>
        <dbReference type="Proteomes" id="UP001642540"/>
    </source>
</evidence>
<dbReference type="InterPro" id="IPR050752">
    <property type="entry name" value="C2H2-ZF_domain"/>
</dbReference>
<keyword evidence="14" id="KW-1185">Reference proteome</keyword>
<evidence type="ECO:0000256" key="10">
    <source>
        <dbReference type="PROSITE-ProRule" id="PRU00042"/>
    </source>
</evidence>
<feature type="region of interest" description="Disordered" evidence="11">
    <location>
        <begin position="282"/>
        <end position="303"/>
    </location>
</feature>
<keyword evidence="6" id="KW-0805">Transcription regulation</keyword>
<dbReference type="PANTHER" id="PTHR24384:SF189">
    <property type="entry name" value="C2H2-TYPE DOMAIN-CONTAINING PROTEIN-RELATED"/>
    <property type="match status" value="1"/>
</dbReference>
<keyword evidence="5" id="KW-0862">Zinc</keyword>
<evidence type="ECO:0000313" key="13">
    <source>
        <dbReference type="EMBL" id="CAL8080229.1"/>
    </source>
</evidence>
<dbReference type="InterPro" id="IPR036236">
    <property type="entry name" value="Znf_C2H2_sf"/>
</dbReference>
<dbReference type="InterPro" id="IPR013087">
    <property type="entry name" value="Znf_C2H2_type"/>
</dbReference>
<name>A0ABP1PWE2_9HEXA</name>
<feature type="region of interest" description="Disordered" evidence="11">
    <location>
        <begin position="796"/>
        <end position="828"/>
    </location>
</feature>